<evidence type="ECO:0000259" key="11">
    <source>
        <dbReference type="Pfam" id="PF26410"/>
    </source>
</evidence>
<dbReference type="Pfam" id="PF26410">
    <property type="entry name" value="GH5_mannosidase"/>
    <property type="match status" value="1"/>
</dbReference>
<dbReference type="GO" id="GO:0005576">
    <property type="term" value="C:extracellular region"/>
    <property type="evidence" value="ECO:0007669"/>
    <property type="project" value="UniProtKB-SubCell"/>
</dbReference>
<comment type="subcellular location">
    <subcellularLocation>
        <location evidence="2">Secreted</location>
    </subcellularLocation>
</comment>
<dbReference type="Gene3D" id="3.20.20.80">
    <property type="entry name" value="Glycosidases"/>
    <property type="match status" value="1"/>
</dbReference>
<dbReference type="Proteomes" id="UP000027222">
    <property type="component" value="Unassembled WGS sequence"/>
</dbReference>
<evidence type="ECO:0000256" key="7">
    <source>
        <dbReference type="ARBA" id="ARBA00022801"/>
    </source>
</evidence>
<evidence type="ECO:0000256" key="5">
    <source>
        <dbReference type="ARBA" id="ARBA00022525"/>
    </source>
</evidence>
<dbReference type="EC" id="3.2.1.78" evidence="4"/>
<evidence type="ECO:0000256" key="10">
    <source>
        <dbReference type="SAM" id="SignalP"/>
    </source>
</evidence>
<reference evidence="13" key="1">
    <citation type="journal article" date="2014" name="Proc. Natl. Acad. Sci. U.S.A.">
        <title>Extensive sampling of basidiomycete genomes demonstrates inadequacy of the white-rot/brown-rot paradigm for wood decay fungi.</title>
        <authorList>
            <person name="Riley R."/>
            <person name="Salamov A.A."/>
            <person name="Brown D.W."/>
            <person name="Nagy L.G."/>
            <person name="Floudas D."/>
            <person name="Held B.W."/>
            <person name="Levasseur A."/>
            <person name="Lombard V."/>
            <person name="Morin E."/>
            <person name="Otillar R."/>
            <person name="Lindquist E.A."/>
            <person name="Sun H."/>
            <person name="LaButti K.M."/>
            <person name="Schmutz J."/>
            <person name="Jabbour D."/>
            <person name="Luo H."/>
            <person name="Baker S.E."/>
            <person name="Pisabarro A.G."/>
            <person name="Walton J.D."/>
            <person name="Blanchette R.A."/>
            <person name="Henrissat B."/>
            <person name="Martin F."/>
            <person name="Cullen D."/>
            <person name="Hibbett D.S."/>
            <person name="Grigoriev I.V."/>
        </authorList>
    </citation>
    <scope>NUCLEOTIDE SEQUENCE [LARGE SCALE GENOMIC DNA]</scope>
    <source>
        <strain evidence="13">CBS 339.88</strain>
    </source>
</reference>
<evidence type="ECO:0000256" key="9">
    <source>
        <dbReference type="SAM" id="MobiDB-lite"/>
    </source>
</evidence>
<dbReference type="PANTHER" id="PTHR31451:SF39">
    <property type="entry name" value="MANNAN ENDO-1,4-BETA-MANNOSIDASE 1"/>
    <property type="match status" value="1"/>
</dbReference>
<keyword evidence="7" id="KW-0378">Hydrolase</keyword>
<dbReference type="PANTHER" id="PTHR31451">
    <property type="match status" value="1"/>
</dbReference>
<keyword evidence="13" id="KW-1185">Reference proteome</keyword>
<evidence type="ECO:0000256" key="2">
    <source>
        <dbReference type="ARBA" id="ARBA00004613"/>
    </source>
</evidence>
<protein>
    <recommendedName>
        <fullName evidence="4">mannan endo-1,4-beta-mannosidase</fullName>
        <ecNumber evidence="4">3.2.1.78</ecNumber>
    </recommendedName>
</protein>
<dbReference type="GO" id="GO:0016985">
    <property type="term" value="F:mannan endo-1,4-beta-mannosidase activity"/>
    <property type="evidence" value="ECO:0007669"/>
    <property type="project" value="UniProtKB-EC"/>
</dbReference>
<evidence type="ECO:0000256" key="1">
    <source>
        <dbReference type="ARBA" id="ARBA00001678"/>
    </source>
</evidence>
<dbReference type="InterPro" id="IPR017853">
    <property type="entry name" value="GH"/>
</dbReference>
<feature type="chain" id="PRO_5001648341" description="mannan endo-1,4-beta-mannosidase" evidence="10">
    <location>
        <begin position="19"/>
        <end position="466"/>
    </location>
</feature>
<feature type="region of interest" description="Disordered" evidence="9">
    <location>
        <begin position="427"/>
        <end position="466"/>
    </location>
</feature>
<evidence type="ECO:0000313" key="13">
    <source>
        <dbReference type="Proteomes" id="UP000027222"/>
    </source>
</evidence>
<organism evidence="12 13">
    <name type="scientific">Galerina marginata (strain CBS 339.88)</name>
    <dbReference type="NCBI Taxonomy" id="685588"/>
    <lineage>
        <taxon>Eukaryota</taxon>
        <taxon>Fungi</taxon>
        <taxon>Dikarya</taxon>
        <taxon>Basidiomycota</taxon>
        <taxon>Agaricomycotina</taxon>
        <taxon>Agaricomycetes</taxon>
        <taxon>Agaricomycetidae</taxon>
        <taxon>Agaricales</taxon>
        <taxon>Agaricineae</taxon>
        <taxon>Strophariaceae</taxon>
        <taxon>Galerina</taxon>
    </lineage>
</organism>
<dbReference type="STRING" id="685588.A0A067SBY7"/>
<sequence>MSLALCLVVVLQFWFTAATNLVGRNNTSGFVSVHGGRFQLDGNLFRFYGTNAYWLQMTTDDDMDLTLHDIATAGFRVVRTWAFNDVSSKPSSGPYFQVLNAGKATINEGADGLQRLDKLVATASKYGLKVVLTLTNNWNPERPAASSSWNRRNNDGLPRGYLSNDYGGMDLYVRAFHSGGTHDLFYTDASIISAFKNYVSHVVSRYANNPAVLGWELGNDLRCSSTLPASSSCNTATITKWVNDISGYIKTLDSHHLITAGDGGFYCLSCKKLYATQYTKPTPSLPGPSFDGSYGVDTEDIMAVPCIDFGSFQLFPDQTNYFPEANDHFATKAIGDGGKWVAVHSNTATLLGKPELLTAVAIVTKEHWSLFVPFNGTARLPDGTPCRGVEDFQQDYAFTSWAGTALNGNVDGVLEYLWLQDGLTSHGTTHKRDLTTSPQDGSGHYVGPANKQTAEQNAMTLPPITN</sequence>
<keyword evidence="5" id="KW-0964">Secreted</keyword>
<dbReference type="HOGENOM" id="CLU_031603_3_0_1"/>
<accession>A0A067SBY7</accession>
<comment type="similarity">
    <text evidence="3">Belongs to the glycosyl hydrolase 5 (cellulase A) family.</text>
</comment>
<dbReference type="GO" id="GO:0046355">
    <property type="term" value="P:mannan catabolic process"/>
    <property type="evidence" value="ECO:0007669"/>
    <property type="project" value="UniProtKB-ARBA"/>
</dbReference>
<dbReference type="InterPro" id="IPR001547">
    <property type="entry name" value="Glyco_hydro_5"/>
</dbReference>
<feature type="domain" description="Glycoside hydrolase family 5" evidence="11">
    <location>
        <begin position="29"/>
        <end position="264"/>
    </location>
</feature>
<evidence type="ECO:0000313" key="12">
    <source>
        <dbReference type="EMBL" id="KDR68391.1"/>
    </source>
</evidence>
<evidence type="ECO:0000256" key="4">
    <source>
        <dbReference type="ARBA" id="ARBA00012706"/>
    </source>
</evidence>
<feature type="compositionally biased region" description="Polar residues" evidence="9">
    <location>
        <begin position="450"/>
        <end position="466"/>
    </location>
</feature>
<dbReference type="SUPFAM" id="SSF51445">
    <property type="entry name" value="(Trans)glycosidases"/>
    <property type="match status" value="1"/>
</dbReference>
<keyword evidence="6 10" id="KW-0732">Signal</keyword>
<evidence type="ECO:0000256" key="6">
    <source>
        <dbReference type="ARBA" id="ARBA00022729"/>
    </source>
</evidence>
<comment type="catalytic activity">
    <reaction evidence="1">
        <text>Random hydrolysis of (1-&gt;4)-beta-D-mannosidic linkages in mannans, galactomannans and glucomannans.</text>
        <dbReference type="EC" id="3.2.1.78"/>
    </reaction>
</comment>
<dbReference type="OrthoDB" id="406631at2759"/>
<dbReference type="InterPro" id="IPR045053">
    <property type="entry name" value="MAN-like"/>
</dbReference>
<dbReference type="AlphaFoldDB" id="A0A067SBY7"/>
<keyword evidence="8" id="KW-0326">Glycosidase</keyword>
<evidence type="ECO:0000256" key="8">
    <source>
        <dbReference type="ARBA" id="ARBA00023295"/>
    </source>
</evidence>
<proteinExistence type="inferred from homology"/>
<name>A0A067SBY7_GALM3</name>
<dbReference type="EMBL" id="KL142408">
    <property type="protein sequence ID" value="KDR68391.1"/>
    <property type="molecule type" value="Genomic_DNA"/>
</dbReference>
<evidence type="ECO:0000256" key="3">
    <source>
        <dbReference type="ARBA" id="ARBA00005641"/>
    </source>
</evidence>
<feature type="signal peptide" evidence="10">
    <location>
        <begin position="1"/>
        <end position="18"/>
    </location>
</feature>
<gene>
    <name evidence="12" type="ORF">GALMADRAFT_257051</name>
</gene>